<evidence type="ECO:0000259" key="2">
    <source>
        <dbReference type="Pfam" id="PF23981"/>
    </source>
</evidence>
<comment type="caution">
    <text evidence="3">The sequence shown here is derived from an EMBL/GenBank/DDBJ whole genome shotgun (WGS) entry which is preliminary data.</text>
</comment>
<keyword evidence="1" id="KW-0472">Membrane</keyword>
<dbReference type="RefSeq" id="WP_162412995.1">
    <property type="nucleotide sequence ID" value="NZ_JAHQXE010000002.1"/>
</dbReference>
<dbReference type="Pfam" id="PF23981">
    <property type="entry name" value="DUF7305"/>
    <property type="match status" value="1"/>
</dbReference>
<accession>A0AA41G1L5</accession>
<feature type="transmembrane region" description="Helical" evidence="1">
    <location>
        <begin position="17"/>
        <end position="37"/>
    </location>
</feature>
<evidence type="ECO:0000313" key="4">
    <source>
        <dbReference type="Proteomes" id="UP001166304"/>
    </source>
</evidence>
<proteinExistence type="predicted"/>
<dbReference type="EMBL" id="JAHQXE010000002">
    <property type="protein sequence ID" value="MBV0901801.1"/>
    <property type="molecule type" value="Genomic_DNA"/>
</dbReference>
<keyword evidence="4" id="KW-1185">Reference proteome</keyword>
<organism evidence="3 4">
    <name type="scientific">Haloarcula salina</name>
    <dbReference type="NCBI Taxonomy" id="1429914"/>
    <lineage>
        <taxon>Archaea</taxon>
        <taxon>Methanobacteriati</taxon>
        <taxon>Methanobacteriota</taxon>
        <taxon>Stenosarchaea group</taxon>
        <taxon>Halobacteria</taxon>
        <taxon>Halobacteriales</taxon>
        <taxon>Haloarculaceae</taxon>
        <taxon>Haloarcula</taxon>
    </lineage>
</organism>
<dbReference type="Proteomes" id="UP001166304">
    <property type="component" value="Unassembled WGS sequence"/>
</dbReference>
<evidence type="ECO:0000256" key="1">
    <source>
        <dbReference type="SAM" id="Phobius"/>
    </source>
</evidence>
<reference evidence="3" key="1">
    <citation type="submission" date="2021-06" db="EMBL/GenBank/DDBJ databases">
        <title>New haloarchaea isolates fom saline soil.</title>
        <authorList>
            <person name="Duran-Viseras A."/>
            <person name="Sanchez-Porro C.S."/>
            <person name="Ventosa A."/>
        </authorList>
    </citation>
    <scope>NUCLEOTIDE SEQUENCE</scope>
    <source>
        <strain evidence="3">JCM 18369</strain>
    </source>
</reference>
<keyword evidence="1" id="KW-0812">Transmembrane</keyword>
<dbReference type="AlphaFoldDB" id="A0AA41G1L5"/>
<dbReference type="Pfam" id="PF23960">
    <property type="entry name" value="DUF7289"/>
    <property type="match status" value="1"/>
</dbReference>
<feature type="domain" description="DUF7305" evidence="2">
    <location>
        <begin position="348"/>
        <end position="555"/>
    </location>
</feature>
<gene>
    <name evidence="3" type="ORF">KTS37_08360</name>
</gene>
<sequence length="583" mass="61638">MASAGSRPGTRGQTAPLGVALVFAVMIVTTTAVVAFGSDAIGTTQDRLDLERTEKSMTQLKSRAAMVALGRSGAQRVTLPSTGPNGYRVNEGAGWMNVSYRNTSSGETKTVFNETMGEVVYAAEGGDRIAYQGGGLWRGTRENGSLMVSPPEFHYRDATITLPLVTVSGDPAVGNSVRITRNRSTQYYPNTTRDGNFTNPLRDGKMTVTVQSDYYRGWGQYFETRTGGDVRYDHANDRVTLLLTVPADYPSLEAGVVSGSPGSTLTVDNNVVMDSYNSSVGPYAGGGSSTKVVVAGDLVVEKGEIYGNVEVGGDMAFDHNNGRLYDGNISYGGGYSQKKPNNWQPGPNNWKNDNASVSAPDSVAGVIGDRGDALRDPADNDNDTTPVVDAGTIDYGALGPSDEATLSDGDYHLSQLDVPNGKTLTLDTSGGDIDIYVENDLSIDRGEIEVTGPSRVNVYLEGDAFVEGQNGNAEISTPGDDSTQFWLYMNPDRRIEFGSKFSVTGVVYGPGQGPNEGVDLVLTAASSGNEIKGAFVGGATTINNVAFHYDEALANADTVEQNSQIPAVTYVHASTNDVNVTAG</sequence>
<dbReference type="InterPro" id="IPR055729">
    <property type="entry name" value="DUF7305"/>
</dbReference>
<name>A0AA41G1L5_9EURY</name>
<evidence type="ECO:0000313" key="3">
    <source>
        <dbReference type="EMBL" id="MBV0901801.1"/>
    </source>
</evidence>
<dbReference type="InterPro" id="IPR055713">
    <property type="entry name" value="DUF7289"/>
</dbReference>
<keyword evidence="1" id="KW-1133">Transmembrane helix</keyword>
<protein>
    <recommendedName>
        <fullName evidence="2">DUF7305 domain-containing protein</fullName>
    </recommendedName>
</protein>